<keyword evidence="1" id="KW-1133">Transmembrane helix</keyword>
<dbReference type="Gene3D" id="1.10.1900.10">
    <property type="entry name" value="c-terminal domain of poly(a) binding protein"/>
    <property type="match status" value="1"/>
</dbReference>
<protein>
    <recommendedName>
        <fullName evidence="4">DUF1129 domain-containing protein</fullName>
    </recommendedName>
</protein>
<dbReference type="PANTHER" id="PTHR41307:SF1">
    <property type="entry name" value="MEMBRANE PROTEIN"/>
    <property type="match status" value="1"/>
</dbReference>
<keyword evidence="3" id="KW-1185">Reference proteome</keyword>
<proteinExistence type="predicted"/>
<name>A0A917ATT1_9BACI</name>
<dbReference type="SUPFAM" id="SSF158560">
    <property type="entry name" value="BH3980-like"/>
    <property type="match status" value="1"/>
</dbReference>
<feature type="transmembrane region" description="Helical" evidence="1">
    <location>
        <begin position="196"/>
        <end position="216"/>
    </location>
</feature>
<keyword evidence="1" id="KW-0812">Transmembrane</keyword>
<feature type="transmembrane region" description="Helical" evidence="1">
    <location>
        <begin position="130"/>
        <end position="149"/>
    </location>
</feature>
<reference evidence="2" key="2">
    <citation type="submission" date="2020-09" db="EMBL/GenBank/DDBJ databases">
        <authorList>
            <person name="Sun Q."/>
            <person name="Zhou Y."/>
        </authorList>
    </citation>
    <scope>NUCLEOTIDE SEQUENCE</scope>
    <source>
        <strain evidence="2">CGMCC 1.12698</strain>
    </source>
</reference>
<evidence type="ECO:0000313" key="2">
    <source>
        <dbReference type="EMBL" id="GGE69878.1"/>
    </source>
</evidence>
<feature type="transmembrane region" description="Helical" evidence="1">
    <location>
        <begin position="96"/>
        <end position="118"/>
    </location>
</feature>
<keyword evidence="1" id="KW-0472">Membrane</keyword>
<evidence type="ECO:0000313" key="3">
    <source>
        <dbReference type="Proteomes" id="UP000605259"/>
    </source>
</evidence>
<dbReference type="RefSeq" id="WP_188388204.1">
    <property type="nucleotide sequence ID" value="NZ_BMFK01000001.1"/>
</dbReference>
<dbReference type="EMBL" id="BMFK01000001">
    <property type="protein sequence ID" value="GGE69878.1"/>
    <property type="molecule type" value="Genomic_DNA"/>
</dbReference>
<dbReference type="Proteomes" id="UP000605259">
    <property type="component" value="Unassembled WGS sequence"/>
</dbReference>
<dbReference type="AlphaFoldDB" id="A0A917ATT1"/>
<comment type="caution">
    <text evidence="2">The sequence shown here is derived from an EMBL/GenBank/DDBJ whole genome shotgun (WGS) entry which is preliminary data.</text>
</comment>
<feature type="transmembrane region" description="Helical" evidence="1">
    <location>
        <begin position="170"/>
        <end position="190"/>
    </location>
</feature>
<gene>
    <name evidence="2" type="ORF">GCM10007140_19840</name>
</gene>
<evidence type="ECO:0008006" key="4">
    <source>
        <dbReference type="Google" id="ProtNLM"/>
    </source>
</evidence>
<sequence length="225" mass="26369">MNPQQLIEMNNEKRELLTEENERIYSNMLVYIRMASIAEHHVEEVLIDVLDHLLDAQEYGETAYDVFGKNPKEYCDELIEALPKYTLWQEIYAYRFIPYLLLCITFSLEVISVVIARIFEHPREEVQTFIINPLGILCEFFFVFLLLVLAQKYIRKSAFKQDKETIRSLFLPWLITSIIIGCVIGGNILFKKLGWLTFSVPLGLGILLSILSYALYKISFNRREK</sequence>
<evidence type="ECO:0000256" key="1">
    <source>
        <dbReference type="SAM" id="Phobius"/>
    </source>
</evidence>
<dbReference type="PANTHER" id="PTHR41307">
    <property type="entry name" value="MEMBRANE PROTEIN-RELATED"/>
    <property type="match status" value="1"/>
</dbReference>
<reference evidence="2" key="1">
    <citation type="journal article" date="2014" name="Int. J. Syst. Evol. Microbiol.">
        <title>Complete genome sequence of Corynebacterium casei LMG S-19264T (=DSM 44701T), isolated from a smear-ripened cheese.</title>
        <authorList>
            <consortium name="US DOE Joint Genome Institute (JGI-PGF)"/>
            <person name="Walter F."/>
            <person name="Albersmeier A."/>
            <person name="Kalinowski J."/>
            <person name="Ruckert C."/>
        </authorList>
    </citation>
    <scope>NUCLEOTIDE SEQUENCE</scope>
    <source>
        <strain evidence="2">CGMCC 1.12698</strain>
    </source>
</reference>
<accession>A0A917ATT1</accession>
<organism evidence="2 3">
    <name type="scientific">Priestia taiwanensis</name>
    <dbReference type="NCBI Taxonomy" id="1347902"/>
    <lineage>
        <taxon>Bacteria</taxon>
        <taxon>Bacillati</taxon>
        <taxon>Bacillota</taxon>
        <taxon>Bacilli</taxon>
        <taxon>Bacillales</taxon>
        <taxon>Bacillaceae</taxon>
        <taxon>Priestia</taxon>
    </lineage>
</organism>